<sequence>EVLYEDETFRSREFAALVASKVFYHLGAFEESLNYALGAGDLFNVNDDSEYVETII</sequence>
<feature type="non-terminal residue" evidence="3">
    <location>
        <position position="56"/>
    </location>
</feature>
<dbReference type="PANTHER" id="PTHR10943:SF2">
    <property type="entry name" value="26S PROTEASOME NON-ATPASE REGULATORY SUBUNIT 1"/>
    <property type="match status" value="1"/>
</dbReference>
<dbReference type="Proteomes" id="UP001529510">
    <property type="component" value="Unassembled WGS sequence"/>
</dbReference>
<feature type="non-terminal residue" evidence="3">
    <location>
        <position position="1"/>
    </location>
</feature>
<dbReference type="PANTHER" id="PTHR10943">
    <property type="entry name" value="26S PROTEASOME NON-ATPASE REGULATORY SUBUNIT"/>
    <property type="match status" value="1"/>
</dbReference>
<evidence type="ECO:0000256" key="1">
    <source>
        <dbReference type="ARBA" id="ARBA00022737"/>
    </source>
</evidence>
<organism evidence="3 4">
    <name type="scientific">Cirrhinus mrigala</name>
    <name type="common">Mrigala</name>
    <dbReference type="NCBI Taxonomy" id="683832"/>
    <lineage>
        <taxon>Eukaryota</taxon>
        <taxon>Metazoa</taxon>
        <taxon>Chordata</taxon>
        <taxon>Craniata</taxon>
        <taxon>Vertebrata</taxon>
        <taxon>Euteleostomi</taxon>
        <taxon>Actinopterygii</taxon>
        <taxon>Neopterygii</taxon>
        <taxon>Teleostei</taxon>
        <taxon>Ostariophysi</taxon>
        <taxon>Cypriniformes</taxon>
        <taxon>Cyprinidae</taxon>
        <taxon>Labeoninae</taxon>
        <taxon>Labeonini</taxon>
        <taxon>Cirrhinus</taxon>
    </lineage>
</organism>
<accession>A0ABD0NB75</accession>
<reference evidence="3 4" key="1">
    <citation type="submission" date="2024-05" db="EMBL/GenBank/DDBJ databases">
        <title>Genome sequencing and assembly of Indian major carp, Cirrhinus mrigala (Hamilton, 1822).</title>
        <authorList>
            <person name="Mohindra V."/>
            <person name="Chowdhury L.M."/>
            <person name="Lal K."/>
            <person name="Jena J.K."/>
        </authorList>
    </citation>
    <scope>NUCLEOTIDE SEQUENCE [LARGE SCALE GENOMIC DNA]</scope>
    <source>
        <strain evidence="3">CM1030</strain>
        <tissue evidence="3">Blood</tissue>
    </source>
</reference>
<gene>
    <name evidence="3" type="ORF">M9458_043045</name>
</gene>
<feature type="domain" description="26S proteasome non-ATPase regulatory subunit 1/RPN2 N-terminal" evidence="2">
    <location>
        <begin position="1"/>
        <end position="56"/>
    </location>
</feature>
<evidence type="ECO:0000313" key="4">
    <source>
        <dbReference type="Proteomes" id="UP001529510"/>
    </source>
</evidence>
<dbReference type="EMBL" id="JAMKFB020000022">
    <property type="protein sequence ID" value="KAL0159320.1"/>
    <property type="molecule type" value="Genomic_DNA"/>
</dbReference>
<evidence type="ECO:0000313" key="3">
    <source>
        <dbReference type="EMBL" id="KAL0159320.1"/>
    </source>
</evidence>
<dbReference type="Pfam" id="PF21505">
    <property type="entry name" value="RPN2_N"/>
    <property type="match status" value="1"/>
</dbReference>
<dbReference type="AlphaFoldDB" id="A0ABD0NB75"/>
<evidence type="ECO:0000259" key="2">
    <source>
        <dbReference type="Pfam" id="PF21505"/>
    </source>
</evidence>
<proteinExistence type="predicted"/>
<comment type="caution">
    <text evidence="3">The sequence shown here is derived from an EMBL/GenBank/DDBJ whole genome shotgun (WGS) entry which is preliminary data.</text>
</comment>
<keyword evidence="4" id="KW-1185">Reference proteome</keyword>
<keyword evidence="1" id="KW-0677">Repeat</keyword>
<dbReference type="InterPro" id="IPR048570">
    <property type="entry name" value="PSMD1_RPN2_N"/>
</dbReference>
<name>A0ABD0NB75_CIRMR</name>
<protein>
    <recommendedName>
        <fullName evidence="2">26S proteasome non-ATPase regulatory subunit 1/RPN2 N-terminal domain-containing protein</fullName>
    </recommendedName>
</protein>